<reference evidence="4" key="1">
    <citation type="journal article" date="2023" name="G3 (Bethesda)">
        <title>Whole genome assembly and annotation of the endangered Caribbean coral Acropora cervicornis.</title>
        <authorList>
            <person name="Selwyn J.D."/>
            <person name="Vollmer S.V."/>
        </authorList>
    </citation>
    <scope>NUCLEOTIDE SEQUENCE</scope>
    <source>
        <strain evidence="4">K2</strain>
    </source>
</reference>
<dbReference type="InterPro" id="IPR027806">
    <property type="entry name" value="HARBI1_dom"/>
</dbReference>
<reference evidence="4" key="2">
    <citation type="journal article" date="2023" name="Science">
        <title>Genomic signatures of disease resistance in endangered staghorn corals.</title>
        <authorList>
            <person name="Vollmer S.V."/>
            <person name="Selwyn J.D."/>
            <person name="Despard B.A."/>
            <person name="Roesel C.L."/>
        </authorList>
    </citation>
    <scope>NUCLEOTIDE SEQUENCE</scope>
    <source>
        <strain evidence="4">K2</strain>
    </source>
</reference>
<keyword evidence="2" id="KW-0479">Metal-binding</keyword>
<dbReference type="AlphaFoldDB" id="A0AAD9UZR3"/>
<sequence>MADSGINIQDLLLSREVKLVILPLTKGRTQFVKGKVEKTSNIARARVHIERVIGRIKDFRILSNRIPLNIVDQLDDIFTVAGALVNLTPPLVPLSKKA</sequence>
<comment type="cofactor">
    <cofactor evidence="1">
        <name>a divalent metal cation</name>
        <dbReference type="ChEBI" id="CHEBI:60240"/>
    </cofactor>
</comment>
<accession>A0AAD9UZR3</accession>
<organism evidence="4 5">
    <name type="scientific">Acropora cervicornis</name>
    <name type="common">Staghorn coral</name>
    <dbReference type="NCBI Taxonomy" id="6130"/>
    <lineage>
        <taxon>Eukaryota</taxon>
        <taxon>Metazoa</taxon>
        <taxon>Cnidaria</taxon>
        <taxon>Anthozoa</taxon>
        <taxon>Hexacorallia</taxon>
        <taxon>Scleractinia</taxon>
        <taxon>Astrocoeniina</taxon>
        <taxon>Acroporidae</taxon>
        <taxon>Acropora</taxon>
    </lineage>
</organism>
<dbReference type="Pfam" id="PF13359">
    <property type="entry name" value="DDE_Tnp_4"/>
    <property type="match status" value="1"/>
</dbReference>
<dbReference type="EMBL" id="JARQWQ010000060">
    <property type="protein sequence ID" value="KAK2555782.1"/>
    <property type="molecule type" value="Genomic_DNA"/>
</dbReference>
<dbReference type="PANTHER" id="PTHR23080:SF63">
    <property type="entry name" value="TICK TRANSPOSON"/>
    <property type="match status" value="1"/>
</dbReference>
<evidence type="ECO:0000256" key="1">
    <source>
        <dbReference type="ARBA" id="ARBA00001968"/>
    </source>
</evidence>
<feature type="domain" description="DDE Tnp4" evidence="3">
    <location>
        <begin position="1"/>
        <end position="86"/>
    </location>
</feature>
<evidence type="ECO:0000256" key="2">
    <source>
        <dbReference type="ARBA" id="ARBA00022723"/>
    </source>
</evidence>
<evidence type="ECO:0000259" key="3">
    <source>
        <dbReference type="Pfam" id="PF13359"/>
    </source>
</evidence>
<keyword evidence="5" id="KW-1185">Reference proteome</keyword>
<comment type="caution">
    <text evidence="4">The sequence shown here is derived from an EMBL/GenBank/DDBJ whole genome shotgun (WGS) entry which is preliminary data.</text>
</comment>
<dbReference type="GO" id="GO:0046872">
    <property type="term" value="F:metal ion binding"/>
    <property type="evidence" value="ECO:0007669"/>
    <property type="project" value="UniProtKB-KW"/>
</dbReference>
<proteinExistence type="predicted"/>
<gene>
    <name evidence="4" type="ORF">P5673_022376</name>
</gene>
<name>A0AAD9UZR3_ACRCE</name>
<protein>
    <recommendedName>
        <fullName evidence="3">DDE Tnp4 domain-containing protein</fullName>
    </recommendedName>
</protein>
<dbReference type="Proteomes" id="UP001249851">
    <property type="component" value="Unassembled WGS sequence"/>
</dbReference>
<evidence type="ECO:0000313" key="5">
    <source>
        <dbReference type="Proteomes" id="UP001249851"/>
    </source>
</evidence>
<evidence type="ECO:0000313" key="4">
    <source>
        <dbReference type="EMBL" id="KAK2555782.1"/>
    </source>
</evidence>
<dbReference type="PANTHER" id="PTHR23080">
    <property type="entry name" value="THAP DOMAIN PROTEIN"/>
    <property type="match status" value="1"/>
</dbReference>